<proteinExistence type="predicted"/>
<dbReference type="PATRIC" id="fig|1543721.4.peg.3184"/>
<dbReference type="InterPro" id="IPR012808">
    <property type="entry name" value="CHP02453"/>
</dbReference>
<dbReference type="PANTHER" id="PTHR36452:SF1">
    <property type="entry name" value="DUF2461 DOMAIN-CONTAINING PROTEIN"/>
    <property type="match status" value="1"/>
</dbReference>
<accession>A0A0F7JYV8</accession>
<sequence length="230" mass="25956">MMAPFDGFPQDTLRFLSELKANNNKAWFHDNKARYEALVREPALAFIESLAPGLAEISPHFRAIPKKVGGSLMRVYRDTRFARDKTPYKTNIGIQFRHELGKDVHAPGFYLHIEPENCFVGAGIWRPDGKTLNQIRSFMDDNPAAWKKALQSPGFAGQFSLDGDTLKRPPRGYAADHPLIEDLKRKDFIAFKPIPAEAIHSADLCRSVLQDFRCADALMGYLCTAINVNY</sequence>
<dbReference type="OrthoDB" id="9794241at2"/>
<dbReference type="AlphaFoldDB" id="A0A0F7JYV8"/>
<dbReference type="KEGG" id="seds:AAY24_15465"/>
<evidence type="ECO:0000313" key="1">
    <source>
        <dbReference type="EMBL" id="AKH21521.1"/>
    </source>
</evidence>
<reference evidence="1 2" key="1">
    <citation type="journal article" date="2015" name="Genome Announc.">
        <title>Complete Genome Sequence of Sedimenticola thiotaurini Strain SIP-G1, a Polyphosphate- and Polyhydroxyalkanoate-Accumulating Sulfur-Oxidizing Gammaproteobacterium Isolated from Salt Marsh Sediments.</title>
        <authorList>
            <person name="Flood B.E."/>
            <person name="Jones D.S."/>
            <person name="Bailey J.V."/>
        </authorList>
    </citation>
    <scope>NUCLEOTIDE SEQUENCE [LARGE SCALE GENOMIC DNA]</scope>
    <source>
        <strain evidence="1 2">SIP-G1</strain>
    </source>
</reference>
<keyword evidence="2" id="KW-1185">Reference proteome</keyword>
<dbReference type="PIRSF" id="PIRSF028451">
    <property type="entry name" value="UCP028451"/>
    <property type="match status" value="1"/>
</dbReference>
<dbReference type="NCBIfam" id="TIGR02453">
    <property type="entry name" value="TIGR02453 family protein"/>
    <property type="match status" value="1"/>
</dbReference>
<gene>
    <name evidence="1" type="ORF">AAY24_15465</name>
</gene>
<dbReference type="RefSeq" id="WP_046860446.1">
    <property type="nucleotide sequence ID" value="NZ_CP011412.1"/>
</dbReference>
<dbReference type="Pfam" id="PF09365">
    <property type="entry name" value="DUF2461"/>
    <property type="match status" value="1"/>
</dbReference>
<name>A0A0F7JYV8_9GAMM</name>
<dbReference type="InterPro" id="IPR015996">
    <property type="entry name" value="UCP028451"/>
</dbReference>
<evidence type="ECO:0000313" key="2">
    <source>
        <dbReference type="Proteomes" id="UP000034410"/>
    </source>
</evidence>
<dbReference type="PANTHER" id="PTHR36452">
    <property type="entry name" value="CHROMOSOME 12, WHOLE GENOME SHOTGUN SEQUENCE"/>
    <property type="match status" value="1"/>
</dbReference>
<organism evidence="1 2">
    <name type="scientific">Sedimenticola thiotaurini</name>
    <dbReference type="NCBI Taxonomy" id="1543721"/>
    <lineage>
        <taxon>Bacteria</taxon>
        <taxon>Pseudomonadati</taxon>
        <taxon>Pseudomonadota</taxon>
        <taxon>Gammaproteobacteria</taxon>
        <taxon>Chromatiales</taxon>
        <taxon>Sedimenticolaceae</taxon>
        <taxon>Sedimenticola</taxon>
    </lineage>
</organism>
<protein>
    <recommendedName>
        <fullName evidence="3">TIGR02453 family protein</fullName>
    </recommendedName>
</protein>
<dbReference type="EMBL" id="CP011412">
    <property type="protein sequence ID" value="AKH21521.1"/>
    <property type="molecule type" value="Genomic_DNA"/>
</dbReference>
<dbReference type="Proteomes" id="UP000034410">
    <property type="component" value="Chromosome"/>
</dbReference>
<evidence type="ECO:0008006" key="3">
    <source>
        <dbReference type="Google" id="ProtNLM"/>
    </source>
</evidence>